<dbReference type="SUPFAM" id="SSF56003">
    <property type="entry name" value="Molybdenum cofactor-binding domain"/>
    <property type="match status" value="2"/>
</dbReference>
<feature type="domain" description="Aldehyde oxidase/xanthine dehydrogenase a/b hammerhead" evidence="2">
    <location>
        <begin position="228"/>
        <end position="302"/>
    </location>
</feature>
<organism evidence="3 4">
    <name type="scientific">Nonomuraea insulae</name>
    <dbReference type="NCBI Taxonomy" id="1616787"/>
    <lineage>
        <taxon>Bacteria</taxon>
        <taxon>Bacillati</taxon>
        <taxon>Actinomycetota</taxon>
        <taxon>Actinomycetes</taxon>
        <taxon>Streptosporangiales</taxon>
        <taxon>Streptosporangiaceae</taxon>
        <taxon>Nonomuraea</taxon>
    </lineage>
</organism>
<evidence type="ECO:0000256" key="1">
    <source>
        <dbReference type="SAM" id="MobiDB-lite"/>
    </source>
</evidence>
<dbReference type="Gene3D" id="3.30.365.10">
    <property type="entry name" value="Aldehyde oxidase/xanthine dehydrogenase, molybdopterin binding domain"/>
    <property type="match status" value="4"/>
</dbReference>
<protein>
    <submittedName>
        <fullName evidence="3">Molybdopterin cofactor-binding domain-containing protein</fullName>
    </submittedName>
</protein>
<dbReference type="PANTHER" id="PTHR47495">
    <property type="entry name" value="ALDEHYDE DEHYDROGENASE"/>
    <property type="match status" value="1"/>
</dbReference>
<dbReference type="PANTHER" id="PTHR47495:SF1">
    <property type="entry name" value="BLL3820 PROTEIN"/>
    <property type="match status" value="1"/>
</dbReference>
<proteinExistence type="predicted"/>
<dbReference type="InterPro" id="IPR037165">
    <property type="entry name" value="AldOxase/xan_DH_Mopterin-bd_sf"/>
</dbReference>
<name>A0ABW1CGR3_9ACTN</name>
<dbReference type="InterPro" id="IPR012368">
    <property type="entry name" value="OxRdtase_Mopterin-bd_su_IorB"/>
</dbReference>
<dbReference type="InterPro" id="IPR052516">
    <property type="entry name" value="N-heterocyclic_Hydroxylase"/>
</dbReference>
<dbReference type="SMART" id="SM01008">
    <property type="entry name" value="Ald_Xan_dh_C"/>
    <property type="match status" value="1"/>
</dbReference>
<dbReference type="Proteomes" id="UP001596058">
    <property type="component" value="Unassembled WGS sequence"/>
</dbReference>
<reference evidence="4" key="1">
    <citation type="journal article" date="2019" name="Int. J. Syst. Evol. Microbiol.">
        <title>The Global Catalogue of Microorganisms (GCM) 10K type strain sequencing project: providing services to taxonomists for standard genome sequencing and annotation.</title>
        <authorList>
            <consortium name="The Broad Institute Genomics Platform"/>
            <consortium name="The Broad Institute Genome Sequencing Center for Infectious Disease"/>
            <person name="Wu L."/>
            <person name="Ma J."/>
        </authorList>
    </citation>
    <scope>NUCLEOTIDE SEQUENCE [LARGE SCALE GENOMIC DNA]</scope>
    <source>
        <strain evidence="4">CCUG 53903</strain>
    </source>
</reference>
<dbReference type="Gene3D" id="3.90.1170.50">
    <property type="entry name" value="Aldehyde oxidase/xanthine dehydrogenase, a/b hammerhead"/>
    <property type="match status" value="1"/>
</dbReference>
<comment type="caution">
    <text evidence="3">The sequence shown here is derived from an EMBL/GenBank/DDBJ whole genome shotgun (WGS) entry which is preliminary data.</text>
</comment>
<dbReference type="Pfam" id="PF20256">
    <property type="entry name" value="MoCoBD_2"/>
    <property type="match status" value="2"/>
</dbReference>
<dbReference type="EMBL" id="JBHSPA010000011">
    <property type="protein sequence ID" value="MFC5823856.1"/>
    <property type="molecule type" value="Genomic_DNA"/>
</dbReference>
<dbReference type="InterPro" id="IPR008274">
    <property type="entry name" value="AldOxase/xan_DH_MoCoBD1"/>
</dbReference>
<feature type="region of interest" description="Disordered" evidence="1">
    <location>
        <begin position="135"/>
        <end position="205"/>
    </location>
</feature>
<evidence type="ECO:0000313" key="4">
    <source>
        <dbReference type="Proteomes" id="UP001596058"/>
    </source>
</evidence>
<dbReference type="PIRSF" id="PIRSF036389">
    <property type="entry name" value="IOR_B"/>
    <property type="match status" value="1"/>
</dbReference>
<evidence type="ECO:0000313" key="3">
    <source>
        <dbReference type="EMBL" id="MFC5823856.1"/>
    </source>
</evidence>
<gene>
    <name evidence="3" type="ORF">ACFPZ3_08355</name>
</gene>
<feature type="compositionally biased region" description="Low complexity" evidence="1">
    <location>
        <begin position="159"/>
        <end position="198"/>
    </location>
</feature>
<keyword evidence="4" id="KW-1185">Reference proteome</keyword>
<accession>A0ABW1CGR3</accession>
<dbReference type="RefSeq" id="WP_379513386.1">
    <property type="nucleotide sequence ID" value="NZ_JBHSPA010000011.1"/>
</dbReference>
<dbReference type="Pfam" id="PF02738">
    <property type="entry name" value="MoCoBD_1"/>
    <property type="match status" value="2"/>
</dbReference>
<dbReference type="InterPro" id="IPR046867">
    <property type="entry name" value="AldOxase/xan_DH_MoCoBD2"/>
</dbReference>
<dbReference type="InterPro" id="IPR000674">
    <property type="entry name" value="Ald_Oxase/Xan_DH_a/b"/>
</dbReference>
<evidence type="ECO:0000259" key="2">
    <source>
        <dbReference type="SMART" id="SM01008"/>
    </source>
</evidence>
<sequence length="743" mass="78023">MSPVEPDPQTPVAAGSGAAVLVRADGVILVRAGKVELGQGVLTALAQIAADALGADLGQVRMLAARTGAGPDEGFTAGSRSISHSGPLLREACAQVRAACTAEAARRWGVSPAEVTVRRGEFRCGLLTTTYAALATPPPAPAPSATAAPSTPAPPTPAPSTSAPSTSVPSTSAPSTSAPSTSAPSTSAPPAFSPPDATQADPAQVARAEGPVFVGVSVPRLDLPDKVAGRPRFIHDLRLEGLLYGRVLRPPSPAARLRHLAPTPGLRVVRDGSFLGVLAETEPEADRALARLGKAAAWDERDTLPDEHDLPAFLRRGPHETVHVREATGARPRGEVRGATYSRPFIAHASIAPSCAAARWNRDGTLEVWSHTQGVHPLRKALAQILDHDRIEVRHVEGAGCYGHNAADDVALDAALLARAAGGRPVQVRWSRRDELTWAPFGSAMSVDVAAVVDEAGLVRSWEYDVWSQGHVSRPGYAGVPGLLAGAHLEHPWTYPPAAEPPAQAGGGMTRNAEPIYDFPRMEVTGHRLLETPIRSSSLRSLGAFMNVFAIESFMDELAQAAGMDPLAYRLAHLSDPRAREVLRRATTAAGWGGPGLGLGFARYKGVGAYCAAVAEVEAEHDVRVRRLTIAVDVGQVVNPDGVRNQIEGGATQATSWTLKERVRFDRRAITSGDWESYPILRFSEAPEVAVELVEHPGTPSLGAGEAAQGPVAAAIANALAATLGARVRDLPLDREAVINAIR</sequence>